<dbReference type="PANTHER" id="PTHR46470:SF4">
    <property type="entry name" value="5-AMINO-6-(5-PHOSPHO-D-RIBITYLAMINO)URACIL PHOSPHATASE YIGB"/>
    <property type="match status" value="1"/>
</dbReference>
<dbReference type="SFLD" id="SFLDG01129">
    <property type="entry name" value="C1.5:_HAD__Beta-PGM__Phosphata"/>
    <property type="match status" value="1"/>
</dbReference>
<dbReference type="InterPro" id="IPR036412">
    <property type="entry name" value="HAD-like_sf"/>
</dbReference>
<organism evidence="4 5">
    <name type="scientific">Delftia lacustris</name>
    <dbReference type="NCBI Taxonomy" id="558537"/>
    <lineage>
        <taxon>Bacteria</taxon>
        <taxon>Pseudomonadati</taxon>
        <taxon>Pseudomonadota</taxon>
        <taxon>Betaproteobacteria</taxon>
        <taxon>Burkholderiales</taxon>
        <taxon>Comamonadaceae</taxon>
        <taxon>Delftia</taxon>
    </lineage>
</organism>
<dbReference type="NCBIfam" id="TIGR01509">
    <property type="entry name" value="HAD-SF-IA-v3"/>
    <property type="match status" value="1"/>
</dbReference>
<dbReference type="Gene3D" id="1.20.120.1600">
    <property type="match status" value="1"/>
</dbReference>
<dbReference type="SFLD" id="SFLDS00003">
    <property type="entry name" value="Haloacid_Dehalogenase"/>
    <property type="match status" value="1"/>
</dbReference>
<protein>
    <submittedName>
        <fullName evidence="4">Putative hydrolase of the HAD superfamily</fullName>
    </submittedName>
</protein>
<dbReference type="AlphaFoldDB" id="A0A1H3U3I3"/>
<evidence type="ECO:0000313" key="4">
    <source>
        <dbReference type="EMBL" id="SDZ56857.1"/>
    </source>
</evidence>
<dbReference type="Proteomes" id="UP000183417">
    <property type="component" value="Unassembled WGS sequence"/>
</dbReference>
<dbReference type="GeneID" id="94693790"/>
<dbReference type="InterPro" id="IPR051400">
    <property type="entry name" value="HAD-like_hydrolase"/>
</dbReference>
<name>A0A1H3U3I3_9BURK</name>
<dbReference type="InterPro" id="IPR023214">
    <property type="entry name" value="HAD_sf"/>
</dbReference>
<dbReference type="SUPFAM" id="SSF56784">
    <property type="entry name" value="HAD-like"/>
    <property type="match status" value="1"/>
</dbReference>
<reference evidence="4 5" key="1">
    <citation type="submission" date="2016-10" db="EMBL/GenBank/DDBJ databases">
        <authorList>
            <person name="de Groot N.N."/>
        </authorList>
    </citation>
    <scope>NUCLEOTIDE SEQUENCE [LARGE SCALE GENOMIC DNA]</scope>
    <source>
        <strain evidence="4 5">LMG 24775</strain>
    </source>
</reference>
<gene>
    <name evidence="4" type="ORF">SAMN05421547_13637</name>
</gene>
<evidence type="ECO:0000256" key="3">
    <source>
        <dbReference type="ARBA" id="ARBA00022842"/>
    </source>
</evidence>
<dbReference type="RefSeq" id="WP_074923894.1">
    <property type="nucleotide sequence ID" value="NZ_CP141274.1"/>
</dbReference>
<dbReference type="PANTHER" id="PTHR46470">
    <property type="entry name" value="N-ACYLNEURAMINATE-9-PHOSPHATASE"/>
    <property type="match status" value="1"/>
</dbReference>
<keyword evidence="3" id="KW-0460">Magnesium</keyword>
<evidence type="ECO:0000256" key="2">
    <source>
        <dbReference type="ARBA" id="ARBA00022801"/>
    </source>
</evidence>
<dbReference type="Pfam" id="PF00702">
    <property type="entry name" value="Hydrolase"/>
    <property type="match status" value="1"/>
</dbReference>
<comment type="cofactor">
    <cofactor evidence="1">
        <name>Mg(2+)</name>
        <dbReference type="ChEBI" id="CHEBI:18420"/>
    </cofactor>
</comment>
<dbReference type="EMBL" id="FNPE01000036">
    <property type="protein sequence ID" value="SDZ56857.1"/>
    <property type="molecule type" value="Genomic_DNA"/>
</dbReference>
<dbReference type="InterPro" id="IPR006439">
    <property type="entry name" value="HAD-SF_hydro_IA"/>
</dbReference>
<evidence type="ECO:0000313" key="5">
    <source>
        <dbReference type="Proteomes" id="UP000183417"/>
    </source>
</evidence>
<dbReference type="Gene3D" id="3.40.50.1000">
    <property type="entry name" value="HAD superfamily/HAD-like"/>
    <property type="match status" value="1"/>
</dbReference>
<evidence type="ECO:0000256" key="1">
    <source>
        <dbReference type="ARBA" id="ARBA00001946"/>
    </source>
</evidence>
<sequence>MSQATTAHLAESSFAPALTALQQLRRSGRIRAISIDLDDTLWPVWPAISRAEQVLLDWLHTHAPATAAALRDVAAVRAIRVQIERDRPDLAHDLSGLRRESIRLALQRNGDDGALAEPAFDLFFAERQRVDLYEDALPALQFLAARWPVVALSNGNASVHVVGIGEHFHAALSASKAGMAKPDVRFFHAAAAAAGVAPDEVLHIGDDARLDALGAMDAGMHAVWLNRTGVAWPHEGSTPHVTVASLAQLCQGLADS</sequence>
<dbReference type="GO" id="GO:0009231">
    <property type="term" value="P:riboflavin biosynthetic process"/>
    <property type="evidence" value="ECO:0007669"/>
    <property type="project" value="TreeGrafter"/>
</dbReference>
<keyword evidence="2 4" id="KW-0378">Hydrolase</keyword>
<proteinExistence type="predicted"/>
<dbReference type="GO" id="GO:0016787">
    <property type="term" value="F:hydrolase activity"/>
    <property type="evidence" value="ECO:0007669"/>
    <property type="project" value="UniProtKB-KW"/>
</dbReference>
<accession>A0A1H3U3I3</accession>
<dbReference type="PRINTS" id="PR00413">
    <property type="entry name" value="HADHALOGNASE"/>
</dbReference>
<dbReference type="NCBIfam" id="TIGR01549">
    <property type="entry name" value="HAD-SF-IA-v1"/>
    <property type="match status" value="1"/>
</dbReference>